<feature type="binding site" evidence="8">
    <location>
        <position position="173"/>
    </location>
    <ligand>
        <name>Fe cation</name>
        <dbReference type="ChEBI" id="CHEBI:24875"/>
        <note>catalytic</note>
    </ligand>
</feature>
<evidence type="ECO:0000256" key="9">
    <source>
        <dbReference type="RuleBase" id="RU366010"/>
    </source>
</evidence>
<evidence type="ECO:0000256" key="4">
    <source>
        <dbReference type="ARBA" id="ARBA00022964"/>
    </source>
</evidence>
<evidence type="ECO:0000313" key="13">
    <source>
        <dbReference type="Proteomes" id="UP000290189"/>
    </source>
</evidence>
<comment type="similarity">
    <text evidence="1 9">Belongs to the cysteine dioxygenase family.</text>
</comment>
<evidence type="ECO:0000256" key="7">
    <source>
        <dbReference type="PIRSR" id="PIRSR610300-50"/>
    </source>
</evidence>
<organism evidence="10 12">
    <name type="scientific">Plasmodiophora brassicae</name>
    <name type="common">Clubroot disease agent</name>
    <dbReference type="NCBI Taxonomy" id="37360"/>
    <lineage>
        <taxon>Eukaryota</taxon>
        <taxon>Sar</taxon>
        <taxon>Rhizaria</taxon>
        <taxon>Endomyxa</taxon>
        <taxon>Phytomyxea</taxon>
        <taxon>Plasmodiophorida</taxon>
        <taxon>Plasmodiophoridae</taxon>
        <taxon>Plasmodiophora</taxon>
    </lineage>
</organism>
<evidence type="ECO:0000256" key="2">
    <source>
        <dbReference type="ARBA" id="ARBA00013133"/>
    </source>
</evidence>
<proteinExistence type="inferred from homology"/>
<dbReference type="PANTHER" id="PTHR12918">
    <property type="entry name" value="CYSTEINE DIOXYGENASE"/>
    <property type="match status" value="1"/>
</dbReference>
<dbReference type="GO" id="GO:0008198">
    <property type="term" value="F:ferrous iron binding"/>
    <property type="evidence" value="ECO:0007669"/>
    <property type="project" value="TreeGrafter"/>
</dbReference>
<dbReference type="InterPro" id="IPR010300">
    <property type="entry name" value="CDO_1"/>
</dbReference>
<dbReference type="EMBL" id="CDSF01000127">
    <property type="protein sequence ID" value="CEP02439.1"/>
    <property type="molecule type" value="Genomic_DNA"/>
</dbReference>
<dbReference type="Proteomes" id="UP000290189">
    <property type="component" value="Unassembled WGS sequence"/>
</dbReference>
<evidence type="ECO:0000313" key="11">
    <source>
        <dbReference type="EMBL" id="SPQ99903.1"/>
    </source>
</evidence>
<dbReference type="CDD" id="cd10548">
    <property type="entry name" value="cupin_CDO"/>
    <property type="match status" value="1"/>
</dbReference>
<dbReference type="STRING" id="37360.A0A0G4J4X4"/>
<accession>A0A0G4J4X4</accession>
<feature type="binding site" evidence="8">
    <location>
        <position position="122"/>
    </location>
    <ligand>
        <name>Fe cation</name>
        <dbReference type="ChEBI" id="CHEBI:24875"/>
        <note>catalytic</note>
    </ligand>
</feature>
<evidence type="ECO:0000256" key="6">
    <source>
        <dbReference type="ARBA" id="ARBA00023004"/>
    </source>
</evidence>
<keyword evidence="7" id="KW-0883">Thioether bond</keyword>
<reference evidence="11 13" key="2">
    <citation type="submission" date="2018-03" db="EMBL/GenBank/DDBJ databases">
        <authorList>
            <person name="Fogelqvist J."/>
        </authorList>
    </citation>
    <scope>NUCLEOTIDE SEQUENCE [LARGE SCALE GENOMIC DNA]</scope>
</reference>
<dbReference type="Pfam" id="PF05995">
    <property type="entry name" value="CDO_I"/>
    <property type="match status" value="1"/>
</dbReference>
<dbReference type="GO" id="GO:0019448">
    <property type="term" value="P:L-cysteine catabolic process"/>
    <property type="evidence" value="ECO:0007669"/>
    <property type="project" value="TreeGrafter"/>
</dbReference>
<keyword evidence="11" id="KW-0496">Mitochondrion</keyword>
<feature type="binding site" evidence="8">
    <location>
        <position position="120"/>
    </location>
    <ligand>
        <name>Fe cation</name>
        <dbReference type="ChEBI" id="CHEBI:24875"/>
        <note>catalytic</note>
    </ligand>
</feature>
<protein>
    <recommendedName>
        <fullName evidence="2 9">Cysteine dioxygenase</fullName>
        <ecNumber evidence="2 9">1.13.11.20</ecNumber>
    </recommendedName>
</protein>
<sequence length="242" mass="26186">MIESCVHPACNAAPITPSSVGASAARLPAQITPDMSLTLRQLVDALTMELAYQKSPAGVRDIERVATLMRSWDSSDRSAWAKYALFDEEKCYTRNLIATDKVNFTLMMLCWNKGKTSIIHDHSNSECWVRVVQGNCLEERFLQAGDDAPLVQESLTTCPAGAVTHISDKIGLHRLGNASNDDVLITLHCYSPPFSTCKVFPDKTGHGVPITMSFYSEDGVKADCPASAGSTSTKTLPAACAN</sequence>
<feature type="cross-link" description="3'-(S-cysteinyl)-tyrosine (Cys-Tyr)" evidence="7">
    <location>
        <begin position="127"/>
        <end position="190"/>
    </location>
</feature>
<evidence type="ECO:0000256" key="5">
    <source>
        <dbReference type="ARBA" id="ARBA00023002"/>
    </source>
</evidence>
<dbReference type="InterPro" id="IPR011051">
    <property type="entry name" value="RmlC_Cupin_sf"/>
</dbReference>
<evidence type="ECO:0000256" key="8">
    <source>
        <dbReference type="PIRSR" id="PIRSR610300-51"/>
    </source>
</evidence>
<comment type="cofactor">
    <cofactor evidence="9">
        <name>Fe cation</name>
        <dbReference type="ChEBI" id="CHEBI:24875"/>
    </cofactor>
    <text evidence="9">Binds 1 Fe cation per subunit.</text>
</comment>
<evidence type="ECO:0000256" key="1">
    <source>
        <dbReference type="ARBA" id="ARBA00006622"/>
    </source>
</evidence>
<dbReference type="Gene3D" id="2.60.120.10">
    <property type="entry name" value="Jelly Rolls"/>
    <property type="match status" value="1"/>
</dbReference>
<gene>
    <name evidence="10" type="ORF">PBRA_009023</name>
    <name evidence="11" type="ORF">PLBR_LOCUS7118</name>
</gene>
<name>A0A0G4J4X4_PLABS</name>
<dbReference type="InterPro" id="IPR014710">
    <property type="entry name" value="RmlC-like_jellyroll"/>
</dbReference>
<dbReference type="AlphaFoldDB" id="A0A0G4J4X4"/>
<evidence type="ECO:0000256" key="3">
    <source>
        <dbReference type="ARBA" id="ARBA00022723"/>
    </source>
</evidence>
<reference evidence="10 12" key="1">
    <citation type="submission" date="2015-02" db="EMBL/GenBank/DDBJ databases">
        <authorList>
            <person name="Chooi Y.-H."/>
        </authorList>
    </citation>
    <scope>NUCLEOTIDE SEQUENCE [LARGE SCALE GENOMIC DNA]</scope>
    <source>
        <strain evidence="10">E3</strain>
    </source>
</reference>
<keyword evidence="4 9" id="KW-0223">Dioxygenase</keyword>
<keyword evidence="6 8" id="KW-0408">Iron</keyword>
<dbReference type="EC" id="1.13.11.20" evidence="2 9"/>
<comment type="catalytic activity">
    <reaction evidence="9">
        <text>L-cysteine + O2 = 3-sulfino-L-alanine + H(+)</text>
        <dbReference type="Rhea" id="RHEA:20441"/>
        <dbReference type="ChEBI" id="CHEBI:15378"/>
        <dbReference type="ChEBI" id="CHEBI:15379"/>
        <dbReference type="ChEBI" id="CHEBI:35235"/>
        <dbReference type="ChEBI" id="CHEBI:61085"/>
        <dbReference type="EC" id="1.13.11.20"/>
    </reaction>
</comment>
<keyword evidence="5 9" id="KW-0560">Oxidoreductase</keyword>
<keyword evidence="3 8" id="KW-0479">Metal-binding</keyword>
<dbReference type="OrthoDB" id="543511at2759"/>
<evidence type="ECO:0000313" key="10">
    <source>
        <dbReference type="EMBL" id="CEP02439.1"/>
    </source>
</evidence>
<keyword evidence="12" id="KW-1185">Reference proteome</keyword>
<evidence type="ECO:0000313" key="12">
    <source>
        <dbReference type="Proteomes" id="UP000039324"/>
    </source>
</evidence>
<dbReference type="GO" id="GO:0017172">
    <property type="term" value="F:cysteine dioxygenase activity"/>
    <property type="evidence" value="ECO:0007669"/>
    <property type="project" value="UniProtKB-UniRule"/>
</dbReference>
<geneLocation type="mitochondrion" evidence="11"/>
<dbReference type="OMA" id="MVICWRR"/>
<dbReference type="EMBL" id="OVEO01000013">
    <property type="protein sequence ID" value="SPQ99903.1"/>
    <property type="molecule type" value="Genomic_DNA"/>
</dbReference>
<dbReference type="PANTHER" id="PTHR12918:SF1">
    <property type="entry name" value="CYSTEINE DIOXYGENASE TYPE 1"/>
    <property type="match status" value="1"/>
</dbReference>
<dbReference type="SUPFAM" id="SSF51182">
    <property type="entry name" value="RmlC-like cupins"/>
    <property type="match status" value="1"/>
</dbReference>
<dbReference type="Proteomes" id="UP000039324">
    <property type="component" value="Unassembled WGS sequence"/>
</dbReference>